<evidence type="ECO:0008006" key="2">
    <source>
        <dbReference type="Google" id="ProtNLM"/>
    </source>
</evidence>
<dbReference type="AlphaFoldDB" id="X1AWR1"/>
<organism evidence="1">
    <name type="scientific">marine sediment metagenome</name>
    <dbReference type="NCBI Taxonomy" id="412755"/>
    <lineage>
        <taxon>unclassified sequences</taxon>
        <taxon>metagenomes</taxon>
        <taxon>ecological metagenomes</taxon>
    </lineage>
</organism>
<comment type="caution">
    <text evidence="1">The sequence shown here is derived from an EMBL/GenBank/DDBJ whole genome shotgun (WGS) entry which is preliminary data.</text>
</comment>
<feature type="non-terminal residue" evidence="1">
    <location>
        <position position="297"/>
    </location>
</feature>
<dbReference type="SUPFAM" id="SSF52540">
    <property type="entry name" value="P-loop containing nucleoside triphosphate hydrolases"/>
    <property type="match status" value="1"/>
</dbReference>
<protein>
    <recommendedName>
        <fullName evidence="2">ATPase AAA-type core domain-containing protein</fullName>
    </recommendedName>
</protein>
<dbReference type="InterPro" id="IPR027417">
    <property type="entry name" value="P-loop_NTPase"/>
</dbReference>
<reference evidence="1" key="1">
    <citation type="journal article" date="2014" name="Front. Microbiol.">
        <title>High frequency of phylogenetically diverse reductive dehalogenase-homologous genes in deep subseafloor sedimentary metagenomes.</title>
        <authorList>
            <person name="Kawai M."/>
            <person name="Futagami T."/>
            <person name="Toyoda A."/>
            <person name="Takaki Y."/>
            <person name="Nishi S."/>
            <person name="Hori S."/>
            <person name="Arai W."/>
            <person name="Tsubouchi T."/>
            <person name="Morono Y."/>
            <person name="Uchiyama I."/>
            <person name="Ito T."/>
            <person name="Fujiyama A."/>
            <person name="Inagaki F."/>
            <person name="Takami H."/>
        </authorList>
    </citation>
    <scope>NUCLEOTIDE SEQUENCE</scope>
    <source>
        <strain evidence="1">Expedition CK06-06</strain>
    </source>
</reference>
<feature type="non-terminal residue" evidence="1">
    <location>
        <position position="1"/>
    </location>
</feature>
<dbReference type="EMBL" id="BART01018199">
    <property type="protein sequence ID" value="GAG87200.1"/>
    <property type="molecule type" value="Genomic_DNA"/>
</dbReference>
<proteinExistence type="predicted"/>
<dbReference type="Gene3D" id="3.40.50.300">
    <property type="entry name" value="P-loop containing nucleotide triphosphate hydrolases"/>
    <property type="match status" value="1"/>
</dbReference>
<evidence type="ECO:0000313" key="1">
    <source>
        <dbReference type="EMBL" id="GAG87200.1"/>
    </source>
</evidence>
<sequence length="297" mass="33894">DNVKEKAMVKLKEVKAKSEDSGSKARQYLDGLLKIPFGIYKNEPMLSIMRGIKTDFNNIAALIEKHNSSYLSSKKEYTCIEIYKHIHNIQDKYIPQLQKKQLKKLKELFCKGKRDTIVANICYINGIIKKYDLKFTKLCHSGKKNNYMRDNMKLFLQQTKDNKLIFGEMQKRFPTEFQLGVEKHLNSYIDTINVKWANINNNMTRINTTLNNAIHGHTTAKRQLKRIIGQWINGKQTGYCFGFEGPPGVGKTSLAKNGLSQCLLNDTDNTHRPFAFIPVGGSCNGSTLSGHNYTYVG</sequence>
<name>X1AWR1_9ZZZZ</name>
<gene>
    <name evidence="1" type="ORF">S01H4_34403</name>
</gene>
<accession>X1AWR1</accession>